<keyword evidence="3" id="KW-0732">Signal</keyword>
<gene>
    <name evidence="11" type="ORF">AF332_06530</name>
</gene>
<dbReference type="GO" id="GO:0004784">
    <property type="term" value="F:superoxide dismutase activity"/>
    <property type="evidence" value="ECO:0007669"/>
    <property type="project" value="UniProtKB-EC"/>
</dbReference>
<keyword evidence="5 8" id="KW-0186">Copper</keyword>
<proteinExistence type="inferred from homology"/>
<evidence type="ECO:0000256" key="9">
    <source>
        <dbReference type="SAM" id="MobiDB-lite"/>
    </source>
</evidence>
<evidence type="ECO:0000256" key="1">
    <source>
        <dbReference type="ARBA" id="ARBA00010457"/>
    </source>
</evidence>
<feature type="domain" description="Superoxide dismutase copper/zinc binding" evidence="10">
    <location>
        <begin position="37"/>
        <end position="167"/>
    </location>
</feature>
<sequence>MRKALMLSLILLLSGCGEEKITNTEVEMFNAAGDSLGTIKVQEQASGVKLSGNLSGLPPGELAIHIHEVAKCEPPDFKSAGNHFNPDNKEHGLLHPKGSHAGDLPNLIVEDDGKVKIDFMAPQVTLKEDKNSLLTKEGTSIVIHDGPDDGMTQPAGDSGERIACGRISKDKDEKGQKKAQDDQSAEE</sequence>
<dbReference type="PANTHER" id="PTHR10003">
    <property type="entry name" value="SUPEROXIDE DISMUTASE CU-ZN -RELATED"/>
    <property type="match status" value="1"/>
</dbReference>
<dbReference type="SUPFAM" id="SSF49329">
    <property type="entry name" value="Cu,Zn superoxide dismutase-like"/>
    <property type="match status" value="1"/>
</dbReference>
<evidence type="ECO:0000313" key="12">
    <source>
        <dbReference type="Proteomes" id="UP000037109"/>
    </source>
</evidence>
<comment type="caution">
    <text evidence="11">The sequence shown here is derived from an EMBL/GenBank/DDBJ whole genome shotgun (WGS) entry which is preliminary data.</text>
</comment>
<keyword evidence="6" id="KW-1015">Disulfide bond</keyword>
<dbReference type="OrthoDB" id="9792957at2"/>
<evidence type="ECO:0000256" key="8">
    <source>
        <dbReference type="RuleBase" id="RU000393"/>
    </source>
</evidence>
<dbReference type="PATRIC" id="fig|1459.3.peg.1387"/>
<dbReference type="EC" id="1.15.1.1" evidence="8"/>
<evidence type="ECO:0000256" key="5">
    <source>
        <dbReference type="ARBA" id="ARBA00023008"/>
    </source>
</evidence>
<dbReference type="Gene3D" id="2.60.40.200">
    <property type="entry name" value="Superoxide dismutase, copper/zinc binding domain"/>
    <property type="match status" value="1"/>
</dbReference>
<accession>A0A0M0G9E5</accession>
<dbReference type="STRING" id="1459.AF332_06530"/>
<dbReference type="FunFam" id="2.60.40.200:FF:000005">
    <property type="entry name" value="Superoxide dismutase [Cu-Zn]"/>
    <property type="match status" value="1"/>
</dbReference>
<keyword evidence="2 8" id="KW-0479">Metal-binding</keyword>
<dbReference type="CDD" id="cd00305">
    <property type="entry name" value="Cu-Zn_Superoxide_Dismutase"/>
    <property type="match status" value="1"/>
</dbReference>
<name>A0A0M0G9E5_SPOGL</name>
<keyword evidence="12" id="KW-1185">Reference proteome</keyword>
<evidence type="ECO:0000256" key="4">
    <source>
        <dbReference type="ARBA" id="ARBA00022833"/>
    </source>
</evidence>
<feature type="region of interest" description="Disordered" evidence="9">
    <location>
        <begin position="141"/>
        <end position="187"/>
    </location>
</feature>
<organism evidence="11 12">
    <name type="scientific">Sporosarcina globispora</name>
    <name type="common">Bacillus globisporus</name>
    <dbReference type="NCBI Taxonomy" id="1459"/>
    <lineage>
        <taxon>Bacteria</taxon>
        <taxon>Bacillati</taxon>
        <taxon>Bacillota</taxon>
        <taxon>Bacilli</taxon>
        <taxon>Bacillales</taxon>
        <taxon>Caryophanaceae</taxon>
        <taxon>Sporosarcina</taxon>
    </lineage>
</organism>
<comment type="cofactor">
    <cofactor evidence="8">
        <name>Zn(2+)</name>
        <dbReference type="ChEBI" id="CHEBI:29105"/>
    </cofactor>
    <text evidence="8">Binds 1 zinc ion per subunit.</text>
</comment>
<dbReference type="EMBL" id="LGUF01000007">
    <property type="protein sequence ID" value="KON86515.1"/>
    <property type="molecule type" value="Genomic_DNA"/>
</dbReference>
<evidence type="ECO:0000256" key="3">
    <source>
        <dbReference type="ARBA" id="ARBA00022729"/>
    </source>
</evidence>
<evidence type="ECO:0000259" key="10">
    <source>
        <dbReference type="Pfam" id="PF00080"/>
    </source>
</evidence>
<dbReference type="Pfam" id="PF00080">
    <property type="entry name" value="Sod_Cu"/>
    <property type="match status" value="1"/>
</dbReference>
<reference evidence="12" key="1">
    <citation type="submission" date="2015-07" db="EMBL/GenBank/DDBJ databases">
        <title>Fjat-10036 dsm4.</title>
        <authorList>
            <person name="Liu B."/>
            <person name="Wang J."/>
            <person name="Zhu Y."/>
            <person name="Liu G."/>
            <person name="Chen Q."/>
            <person name="Chen Z."/>
            <person name="Lan J."/>
            <person name="Che J."/>
            <person name="Ge C."/>
            <person name="Shi H."/>
            <person name="Pan Z."/>
            <person name="Liu X."/>
        </authorList>
    </citation>
    <scope>NUCLEOTIDE SEQUENCE [LARGE SCALE GENOMIC DNA]</scope>
    <source>
        <strain evidence="12">DSM 4</strain>
    </source>
</reference>
<dbReference type="InterPro" id="IPR036423">
    <property type="entry name" value="SOD-like_Cu/Zn_dom_sf"/>
</dbReference>
<evidence type="ECO:0000256" key="7">
    <source>
        <dbReference type="ARBA" id="ARBA00024900"/>
    </source>
</evidence>
<evidence type="ECO:0000256" key="6">
    <source>
        <dbReference type="ARBA" id="ARBA00023157"/>
    </source>
</evidence>
<evidence type="ECO:0000256" key="2">
    <source>
        <dbReference type="ARBA" id="ARBA00022723"/>
    </source>
</evidence>
<dbReference type="AlphaFoldDB" id="A0A0M0G9E5"/>
<dbReference type="PROSITE" id="PS51257">
    <property type="entry name" value="PROKAR_LIPOPROTEIN"/>
    <property type="match status" value="1"/>
</dbReference>
<comment type="similarity">
    <text evidence="1 8">Belongs to the Cu-Zn superoxide dismutase family.</text>
</comment>
<dbReference type="InterPro" id="IPR001424">
    <property type="entry name" value="SOD_Cu_Zn_dom"/>
</dbReference>
<dbReference type="PROSITE" id="PS00332">
    <property type="entry name" value="SOD_CU_ZN_2"/>
    <property type="match status" value="1"/>
</dbReference>
<protein>
    <recommendedName>
        <fullName evidence="8">Superoxide dismutase [Cu-Zn]</fullName>
        <ecNumber evidence="8">1.15.1.1</ecNumber>
    </recommendedName>
</protein>
<comment type="cofactor">
    <cofactor evidence="8">
        <name>Cu cation</name>
        <dbReference type="ChEBI" id="CHEBI:23378"/>
    </cofactor>
    <text evidence="8">Binds 1 copper ion per subunit.</text>
</comment>
<dbReference type="InterPro" id="IPR018152">
    <property type="entry name" value="SOD_Cu/Zn_BS"/>
</dbReference>
<dbReference type="GO" id="GO:0005507">
    <property type="term" value="F:copper ion binding"/>
    <property type="evidence" value="ECO:0007669"/>
    <property type="project" value="InterPro"/>
</dbReference>
<keyword evidence="8" id="KW-0560">Oxidoreductase</keyword>
<feature type="compositionally biased region" description="Basic and acidic residues" evidence="9">
    <location>
        <begin position="167"/>
        <end position="181"/>
    </location>
</feature>
<keyword evidence="4 8" id="KW-0862">Zinc</keyword>
<evidence type="ECO:0000313" key="11">
    <source>
        <dbReference type="EMBL" id="KON86515.1"/>
    </source>
</evidence>
<comment type="function">
    <text evidence="7">Destroys radicals which are normally produced within the cells and which are toxic to biological systems. May play a role in favoring mycobacterial survival in phagocytes.</text>
</comment>
<comment type="catalytic activity">
    <reaction evidence="8">
        <text>2 superoxide + 2 H(+) = H2O2 + O2</text>
        <dbReference type="Rhea" id="RHEA:20696"/>
        <dbReference type="ChEBI" id="CHEBI:15378"/>
        <dbReference type="ChEBI" id="CHEBI:15379"/>
        <dbReference type="ChEBI" id="CHEBI:16240"/>
        <dbReference type="ChEBI" id="CHEBI:18421"/>
        <dbReference type="EC" id="1.15.1.1"/>
    </reaction>
</comment>
<dbReference type="InterPro" id="IPR024134">
    <property type="entry name" value="SOD_Cu/Zn_/chaperone"/>
</dbReference>
<dbReference type="Proteomes" id="UP000037109">
    <property type="component" value="Unassembled WGS sequence"/>
</dbReference>
<dbReference type="RefSeq" id="WP_053433877.1">
    <property type="nucleotide sequence ID" value="NZ_LGUF01000007.1"/>
</dbReference>